<sequence>MALSERSLSAHIVDGKLPAMTPPEYENIGIQRGGTSHPWGVVPHALASMLRPRGMKKAEVKVSIQGHFNSKIYTTNSDVSGEVIISPTRNMPFDHIEIALVGSGETRRDGPDITHMTTHRFLRLEMPIDEDEYPDTRVFEAGKTYTFPFNFNVPAHLTSLACVHKVNSDDVWEKHMSLPPTIGGWEKDDLAPDMARISYGVKAHIMKRSKQGMVIMADSSQSINVIPAGLEDPPLNITKNDELYSLEKSKNVRKSMFSASQRRISAVAAQPAAIYLTKGGYEATQSSIPVSLTYEPSAADVIPPQISSVSSKIQAYTWFRDAPMQSLPNFGKQFENFAYPASTSLPKAKTSVKWTQNVDLAQSNKDSPIFHTATIEIPFKLPIGDKMFIPTFHSCIISRVYTAKLVLEGDVKVDLAVPLQIVMGPEN</sequence>
<dbReference type="InterPro" id="IPR039634">
    <property type="entry name" value="Bul1-like"/>
</dbReference>
<dbReference type="Gene3D" id="2.60.40.640">
    <property type="match status" value="1"/>
</dbReference>
<reference evidence="1 2" key="1">
    <citation type="submission" date="2020-01" db="EMBL/GenBank/DDBJ databases">
        <title>Identification and distribution of gene clusters putatively required for synthesis of sphingolipid metabolism inhibitors in phylogenetically diverse species of the filamentous fungus Fusarium.</title>
        <authorList>
            <person name="Kim H.-S."/>
            <person name="Busman M."/>
            <person name="Brown D.W."/>
            <person name="Divon H."/>
            <person name="Uhlig S."/>
            <person name="Proctor R.H."/>
        </authorList>
    </citation>
    <scope>NUCLEOTIDE SEQUENCE [LARGE SCALE GENOMIC DNA]</scope>
    <source>
        <strain evidence="1 2">NRRL 20459</strain>
    </source>
</reference>
<dbReference type="EMBL" id="JAADYS010001991">
    <property type="protein sequence ID" value="KAF4460213.1"/>
    <property type="molecule type" value="Genomic_DNA"/>
</dbReference>
<protein>
    <recommendedName>
        <fullName evidence="3">Arrestin-like N-terminal domain-containing protein</fullName>
    </recommendedName>
</protein>
<dbReference type="PANTHER" id="PTHR31904">
    <property type="entry name" value="BYPASS OF STOP CODON PROTEIN 5-RELATED"/>
    <property type="match status" value="1"/>
</dbReference>
<evidence type="ECO:0000313" key="1">
    <source>
        <dbReference type="EMBL" id="KAF4460213.1"/>
    </source>
</evidence>
<organism evidence="1 2">
    <name type="scientific">Fusarium albosuccineum</name>
    <dbReference type="NCBI Taxonomy" id="1237068"/>
    <lineage>
        <taxon>Eukaryota</taxon>
        <taxon>Fungi</taxon>
        <taxon>Dikarya</taxon>
        <taxon>Ascomycota</taxon>
        <taxon>Pezizomycotina</taxon>
        <taxon>Sordariomycetes</taxon>
        <taxon>Hypocreomycetidae</taxon>
        <taxon>Hypocreales</taxon>
        <taxon>Nectriaceae</taxon>
        <taxon>Fusarium</taxon>
        <taxon>Fusarium decemcellulare species complex</taxon>
    </lineage>
</organism>
<keyword evidence="2" id="KW-1185">Reference proteome</keyword>
<dbReference type="PANTHER" id="PTHR31904:SF1">
    <property type="entry name" value="BYPASS OF STOP CODON PROTEIN 5-RELATED"/>
    <property type="match status" value="1"/>
</dbReference>
<dbReference type="InterPro" id="IPR014752">
    <property type="entry name" value="Arrestin-like_C"/>
</dbReference>
<accession>A0A8H4L308</accession>
<proteinExistence type="predicted"/>
<evidence type="ECO:0008006" key="3">
    <source>
        <dbReference type="Google" id="ProtNLM"/>
    </source>
</evidence>
<dbReference type="Proteomes" id="UP000554235">
    <property type="component" value="Unassembled WGS sequence"/>
</dbReference>
<dbReference type="OrthoDB" id="2283785at2759"/>
<evidence type="ECO:0000313" key="2">
    <source>
        <dbReference type="Proteomes" id="UP000554235"/>
    </source>
</evidence>
<gene>
    <name evidence="1" type="ORF">FALBO_13012</name>
</gene>
<name>A0A8H4L308_9HYPO</name>
<dbReference type="AlphaFoldDB" id="A0A8H4L308"/>
<comment type="caution">
    <text evidence="1">The sequence shown here is derived from an EMBL/GenBank/DDBJ whole genome shotgun (WGS) entry which is preliminary data.</text>
</comment>